<dbReference type="GO" id="GO:0003677">
    <property type="term" value="F:DNA binding"/>
    <property type="evidence" value="ECO:0007669"/>
    <property type="project" value="InterPro"/>
</dbReference>
<dbReference type="Pfam" id="PF04383">
    <property type="entry name" value="KilA-N"/>
    <property type="match status" value="1"/>
</dbReference>
<feature type="repeat" description="ANK" evidence="7">
    <location>
        <begin position="384"/>
        <end position="416"/>
    </location>
</feature>
<evidence type="ECO:0000256" key="6">
    <source>
        <dbReference type="ARBA" id="ARBA00023321"/>
    </source>
</evidence>
<dbReference type="STRING" id="573729.G2Q8Z5"/>
<dbReference type="HOGENOM" id="CLU_009666_3_1_1"/>
<evidence type="ECO:0000256" key="2">
    <source>
        <dbReference type="ARBA" id="ARBA00022737"/>
    </source>
</evidence>
<name>G2Q8Z5_THET4</name>
<dbReference type="Pfam" id="PF00023">
    <property type="entry name" value="Ank"/>
    <property type="match status" value="2"/>
</dbReference>
<dbReference type="FunCoup" id="G2Q8Z5">
    <property type="interactions" value="573"/>
</dbReference>
<sequence>MAADHPKAGIYSATYSGIPVYEYQFGPDLKEHVMRRREDNWINATHILKAAGFDKPARTRILERDVQKDIHEKIQGGYGKYQGTWIPLEHGEALAQRNNVYERLRPIFEFQPGNESPPPAPRHASKPKVPKARPAVPKWGSKSQNKNASLSQAAVFSRHQQGAAFQEDYDNASQLNEDDTPDNLTVASASYMAEDDRYDMSQYSTGHRKRKREEMLQDMTEQQHAMYGDELLDYFLLSRNEQPAIRPDPPTNFQPDWPIDTEQHTALHWASAMGDVEVIKQLKRFSANLASRNIRGETPFMRSVNFTNCYEKQTFPMVMKELFSTVDARDASGCTVIHHAAVMKSGRVTSHSCSRYYLENILNKLQETRSADELQRLLDAQDNDGNTALHLAAMRDARKCIRALLGRGASTDIPNNQGVRAEDLIRELNASKSKAARGAPQRSSSPFAPDSQRHNAFRDAVADSDGKRQASFRSEAANTVQSRITPLVLQKFQDLAQSYENEIDEKEEAEKEAKRILINTQAELANLRASVADLESHLEADEAAAKTEAEAAEAAKQVLAYLTHQNRLALQEAVNKELATVNGDSSKPADLPNGQPADTSGGPQPDGATADNGTKKDPADDDPQERLRLATELRALLQEQRRAEAEYVEARGLTGTGEKIDKYLHLLKSCLPPEDHEMLDENLEDMIKLMEDEADVTSAGAAPAPSEAAEGVSSLPLPGQAQQVSVGLGVEVSSLS</sequence>
<evidence type="ECO:0000256" key="4">
    <source>
        <dbReference type="ARBA" id="ARBA00023043"/>
    </source>
</evidence>
<dbReference type="EMBL" id="CP003003">
    <property type="protein sequence ID" value="AEO57139.1"/>
    <property type="molecule type" value="Genomic_DNA"/>
</dbReference>
<evidence type="ECO:0000256" key="3">
    <source>
        <dbReference type="ARBA" id="ARBA00022969"/>
    </source>
</evidence>
<dbReference type="GO" id="GO:0033309">
    <property type="term" value="C:SBF transcription complex"/>
    <property type="evidence" value="ECO:0007669"/>
    <property type="project" value="TreeGrafter"/>
</dbReference>
<feature type="coiled-coil region" evidence="8">
    <location>
        <begin position="626"/>
        <end position="653"/>
    </location>
</feature>
<gene>
    <name evidence="11" type="ORF">MYCTH_2302964</name>
</gene>
<organism evidence="11 12">
    <name type="scientific">Thermothelomyces thermophilus (strain ATCC 42464 / BCRC 31852 / DSM 1799)</name>
    <name type="common">Sporotrichum thermophile</name>
    <dbReference type="NCBI Taxonomy" id="573729"/>
    <lineage>
        <taxon>Eukaryota</taxon>
        <taxon>Fungi</taxon>
        <taxon>Dikarya</taxon>
        <taxon>Ascomycota</taxon>
        <taxon>Pezizomycotina</taxon>
        <taxon>Sordariomycetes</taxon>
        <taxon>Sordariomycetidae</taxon>
        <taxon>Sordariales</taxon>
        <taxon>Chaetomiaceae</taxon>
        <taxon>Thermothelomyces</taxon>
    </lineage>
</organism>
<dbReference type="InterPro" id="IPR018004">
    <property type="entry name" value="KilA/APSES_HTH"/>
</dbReference>
<dbReference type="SMART" id="SM01252">
    <property type="entry name" value="KilA-N"/>
    <property type="match status" value="1"/>
</dbReference>
<dbReference type="GO" id="GO:0030435">
    <property type="term" value="P:sporulation resulting in formation of a cellular spore"/>
    <property type="evidence" value="ECO:0007669"/>
    <property type="project" value="UniProtKB-KW"/>
</dbReference>
<dbReference type="VEuPathDB" id="FungiDB:MYCTH_2302964"/>
<evidence type="ECO:0000256" key="1">
    <source>
        <dbReference type="ARBA" id="ARBA00004123"/>
    </source>
</evidence>
<dbReference type="eggNOG" id="KOG4177">
    <property type="taxonomic scope" value="Eukaryota"/>
</dbReference>
<dbReference type="AlphaFoldDB" id="G2Q8Z5"/>
<feature type="region of interest" description="Disordered" evidence="9">
    <location>
        <begin position="432"/>
        <end position="454"/>
    </location>
</feature>
<dbReference type="KEGG" id="mtm:MYCTH_2302964"/>
<feature type="repeat" description="ANK" evidence="7">
    <location>
        <begin position="262"/>
        <end position="294"/>
    </location>
</feature>
<dbReference type="GO" id="GO:0030907">
    <property type="term" value="C:MBF transcription complex"/>
    <property type="evidence" value="ECO:0007669"/>
    <property type="project" value="TreeGrafter"/>
</dbReference>
<evidence type="ECO:0000313" key="12">
    <source>
        <dbReference type="Proteomes" id="UP000007322"/>
    </source>
</evidence>
<keyword evidence="4 7" id="KW-0040">ANK repeat</keyword>
<dbReference type="GeneID" id="11512437"/>
<dbReference type="PROSITE" id="PS50088">
    <property type="entry name" value="ANK_REPEAT"/>
    <property type="match status" value="2"/>
</dbReference>
<protein>
    <recommendedName>
        <fullName evidence="10">HTH APSES-type domain-containing protein</fullName>
    </recommendedName>
</protein>
<proteinExistence type="predicted"/>
<feature type="region of interest" description="Disordered" evidence="9">
    <location>
        <begin position="580"/>
        <end position="623"/>
    </location>
</feature>
<keyword evidence="3" id="KW-0749">Sporulation</keyword>
<dbReference type="InterPro" id="IPR002110">
    <property type="entry name" value="Ankyrin_rpt"/>
</dbReference>
<reference evidence="11 12" key="1">
    <citation type="journal article" date="2011" name="Nat. Biotechnol.">
        <title>Comparative genomic analysis of the thermophilic biomass-degrading fungi Myceliophthora thermophila and Thielavia terrestris.</title>
        <authorList>
            <person name="Berka R.M."/>
            <person name="Grigoriev I.V."/>
            <person name="Otillar R."/>
            <person name="Salamov A."/>
            <person name="Grimwood J."/>
            <person name="Reid I."/>
            <person name="Ishmael N."/>
            <person name="John T."/>
            <person name="Darmond C."/>
            <person name="Moisan M.-C."/>
            <person name="Henrissat B."/>
            <person name="Coutinho P.M."/>
            <person name="Lombard V."/>
            <person name="Natvig D.O."/>
            <person name="Lindquist E."/>
            <person name="Schmutz J."/>
            <person name="Lucas S."/>
            <person name="Harris P."/>
            <person name="Powlowski J."/>
            <person name="Bellemare A."/>
            <person name="Taylor D."/>
            <person name="Butler G."/>
            <person name="de Vries R.P."/>
            <person name="Allijn I.E."/>
            <person name="van den Brink J."/>
            <person name="Ushinsky S."/>
            <person name="Storms R."/>
            <person name="Powell A.J."/>
            <person name="Paulsen I.T."/>
            <person name="Elbourne L.D.H."/>
            <person name="Baker S.E."/>
            <person name="Magnuson J."/>
            <person name="LaBoissiere S."/>
            <person name="Clutterbuck A.J."/>
            <person name="Martinez D."/>
            <person name="Wogulis M."/>
            <person name="de Leon A.L."/>
            <person name="Rey M.W."/>
            <person name="Tsang A."/>
        </authorList>
    </citation>
    <scope>NUCLEOTIDE SEQUENCE [LARGE SCALE GENOMIC DNA]</scope>
    <source>
        <strain evidence="12">ATCC 42464 / BCRC 31852 / DSM 1799</strain>
    </source>
</reference>
<evidence type="ECO:0000259" key="10">
    <source>
        <dbReference type="PROSITE" id="PS51299"/>
    </source>
</evidence>
<evidence type="ECO:0000256" key="9">
    <source>
        <dbReference type="SAM" id="MobiDB-lite"/>
    </source>
</evidence>
<keyword evidence="6" id="KW-0183">Conidiation</keyword>
<accession>G2Q8Z5</accession>
<dbReference type="SUPFAM" id="SSF54616">
    <property type="entry name" value="DNA-binding domain of Mlu1-box binding protein MBP1"/>
    <property type="match status" value="1"/>
</dbReference>
<dbReference type="GO" id="GO:0048315">
    <property type="term" value="P:conidium formation"/>
    <property type="evidence" value="ECO:0007669"/>
    <property type="project" value="UniProtKB-KW"/>
</dbReference>
<dbReference type="PROSITE" id="PS50297">
    <property type="entry name" value="ANK_REP_REGION"/>
    <property type="match status" value="1"/>
</dbReference>
<dbReference type="Proteomes" id="UP000007322">
    <property type="component" value="Chromosome 2"/>
</dbReference>
<dbReference type="GO" id="GO:0001228">
    <property type="term" value="F:DNA-binding transcription activator activity, RNA polymerase II-specific"/>
    <property type="evidence" value="ECO:0007669"/>
    <property type="project" value="UniProtKB-ARBA"/>
</dbReference>
<dbReference type="OrthoDB" id="6718656at2759"/>
<dbReference type="PANTHER" id="PTHR43828">
    <property type="entry name" value="ASPARAGINASE"/>
    <property type="match status" value="1"/>
</dbReference>
<dbReference type="OMA" id="IHHAAIM"/>
<keyword evidence="5" id="KW-0539">Nucleus</keyword>
<dbReference type="Gene3D" id="1.25.40.20">
    <property type="entry name" value="Ankyrin repeat-containing domain"/>
    <property type="match status" value="1"/>
</dbReference>
<keyword evidence="12" id="KW-1185">Reference proteome</keyword>
<comment type="subcellular location">
    <subcellularLocation>
        <location evidence="1">Nucleus</location>
    </subcellularLocation>
</comment>
<dbReference type="RefSeq" id="XP_003662384.1">
    <property type="nucleotide sequence ID" value="XM_003662336.1"/>
</dbReference>
<dbReference type="InterPro" id="IPR051642">
    <property type="entry name" value="SWI6-like"/>
</dbReference>
<dbReference type="InParanoid" id="G2Q8Z5"/>
<dbReference type="InterPro" id="IPR036887">
    <property type="entry name" value="HTH_APSES_sf"/>
</dbReference>
<dbReference type="InterPro" id="IPR003163">
    <property type="entry name" value="Tscrpt_reg_HTH_APSES-type"/>
</dbReference>
<feature type="coiled-coil region" evidence="8">
    <location>
        <begin position="489"/>
        <end position="544"/>
    </location>
</feature>
<keyword evidence="2" id="KW-0677">Repeat</keyword>
<feature type="compositionally biased region" description="Low complexity" evidence="9">
    <location>
        <begin position="698"/>
        <end position="711"/>
    </location>
</feature>
<dbReference type="PROSITE" id="PS51299">
    <property type="entry name" value="HTH_APSES"/>
    <property type="match status" value="1"/>
</dbReference>
<feature type="compositionally biased region" description="Polar residues" evidence="9">
    <location>
        <begin position="141"/>
        <end position="160"/>
    </location>
</feature>
<evidence type="ECO:0000256" key="7">
    <source>
        <dbReference type="PROSITE-ProRule" id="PRU00023"/>
    </source>
</evidence>
<evidence type="ECO:0000313" key="11">
    <source>
        <dbReference type="EMBL" id="AEO57139.1"/>
    </source>
</evidence>
<feature type="compositionally biased region" description="Basic and acidic residues" evidence="9">
    <location>
        <begin position="613"/>
        <end position="623"/>
    </location>
</feature>
<dbReference type="SMART" id="SM00248">
    <property type="entry name" value="ANK"/>
    <property type="match status" value="2"/>
</dbReference>
<feature type="region of interest" description="Disordered" evidence="9">
    <location>
        <begin position="109"/>
        <end position="161"/>
    </location>
</feature>
<feature type="domain" description="HTH APSES-type" evidence="10">
    <location>
        <begin position="10"/>
        <end position="119"/>
    </location>
</feature>
<evidence type="ECO:0000256" key="5">
    <source>
        <dbReference type="ARBA" id="ARBA00023242"/>
    </source>
</evidence>
<dbReference type="Gene3D" id="3.10.260.10">
    <property type="entry name" value="Transcription regulator HTH, APSES-type DNA-binding domain"/>
    <property type="match status" value="1"/>
</dbReference>
<keyword evidence="8" id="KW-0175">Coiled coil</keyword>
<feature type="region of interest" description="Disordered" evidence="9">
    <location>
        <begin position="694"/>
        <end position="718"/>
    </location>
</feature>
<dbReference type="SUPFAM" id="SSF48403">
    <property type="entry name" value="Ankyrin repeat"/>
    <property type="match status" value="1"/>
</dbReference>
<dbReference type="FunFam" id="3.10.260.10:FF:000001">
    <property type="entry name" value="APSES transcription factor (MbpA)"/>
    <property type="match status" value="1"/>
</dbReference>
<evidence type="ECO:0000256" key="8">
    <source>
        <dbReference type="SAM" id="Coils"/>
    </source>
</evidence>
<dbReference type="InterPro" id="IPR036770">
    <property type="entry name" value="Ankyrin_rpt-contain_sf"/>
</dbReference>
<dbReference type="PANTHER" id="PTHR43828:SF15">
    <property type="entry name" value="TRANSCRIPTION FACTOR MBP1"/>
    <property type="match status" value="1"/>
</dbReference>